<reference evidence="9 10" key="1">
    <citation type="submission" date="2021-05" db="EMBL/GenBank/DDBJ databases">
        <title>Kineosporia and Streptomyces sp. nov. two new marine actinobacteria isolated from Coral.</title>
        <authorList>
            <person name="Buangrab K."/>
            <person name="Sutthacheep M."/>
            <person name="Yeemin T."/>
            <person name="Harunari E."/>
            <person name="Igarashi Y."/>
            <person name="Kanchanasin P."/>
            <person name="Tanasupawat S."/>
            <person name="Phongsopitanun W."/>
        </authorList>
    </citation>
    <scope>NUCLEOTIDE SEQUENCE [LARGE SCALE GENOMIC DNA]</scope>
    <source>
        <strain evidence="9 10">J2-2</strain>
    </source>
</reference>
<dbReference type="NCBIfam" id="NF004131">
    <property type="entry name" value="PRK05618.2-1"/>
    <property type="match status" value="1"/>
</dbReference>
<dbReference type="GO" id="GO:0005840">
    <property type="term" value="C:ribosome"/>
    <property type="evidence" value="ECO:0007669"/>
    <property type="project" value="UniProtKB-KW"/>
</dbReference>
<evidence type="ECO:0000313" key="10">
    <source>
        <dbReference type="Proteomes" id="UP001197247"/>
    </source>
</evidence>
<keyword evidence="10" id="KW-1185">Reference proteome</keyword>
<dbReference type="InterPro" id="IPR011035">
    <property type="entry name" value="Ribosomal_bL25/Gln-tRNA_synth"/>
</dbReference>
<comment type="subunit">
    <text evidence="5">Part of the 50S ribosomal subunit; part of the 5S rRNA/L5/L18/L25 subcomplex. Contacts the 5S rRNA. Binds to the 5S rRNA independently of L5 and L18.</text>
</comment>
<keyword evidence="2 5" id="KW-0694">RNA-binding</keyword>
<evidence type="ECO:0000256" key="3">
    <source>
        <dbReference type="ARBA" id="ARBA00022980"/>
    </source>
</evidence>
<feature type="region of interest" description="Disordered" evidence="6">
    <location>
        <begin position="1"/>
        <end position="20"/>
    </location>
</feature>
<dbReference type="Pfam" id="PF14693">
    <property type="entry name" value="Ribosomal_TL5_C"/>
    <property type="match status" value="1"/>
</dbReference>
<feature type="domain" description="Large ribosomal subunit protein bL25 beta" evidence="8">
    <location>
        <begin position="99"/>
        <end position="177"/>
    </location>
</feature>
<proteinExistence type="inferred from homology"/>
<evidence type="ECO:0000256" key="6">
    <source>
        <dbReference type="SAM" id="MobiDB-lite"/>
    </source>
</evidence>
<comment type="caution">
    <text evidence="9">The sequence shown here is derived from an EMBL/GenBank/DDBJ whole genome shotgun (WGS) entry which is preliminary data.</text>
</comment>
<dbReference type="InterPro" id="IPR020056">
    <property type="entry name" value="Rbsml_bL25/Gln-tRNA_synth_N"/>
</dbReference>
<evidence type="ECO:0000256" key="2">
    <source>
        <dbReference type="ARBA" id="ARBA00022884"/>
    </source>
</evidence>
<dbReference type="InterPro" id="IPR001021">
    <property type="entry name" value="Ribosomal_bL25_long"/>
</dbReference>
<dbReference type="RefSeq" id="WP_214156843.1">
    <property type="nucleotide sequence ID" value="NZ_JAHBAY010000006.1"/>
</dbReference>
<dbReference type="Gene3D" id="2.40.240.10">
    <property type="entry name" value="Ribosomal Protein L25, Chain P"/>
    <property type="match status" value="1"/>
</dbReference>
<dbReference type="InterPro" id="IPR037121">
    <property type="entry name" value="Ribosomal_bL25_C"/>
</dbReference>
<comment type="function">
    <text evidence="5">This is one of the proteins that binds to the 5S RNA in the ribosome where it forms part of the central protuberance.</text>
</comment>
<accession>A0ABS5THI4</accession>
<dbReference type="NCBIfam" id="TIGR00731">
    <property type="entry name" value="bL25_bact_ctc"/>
    <property type="match status" value="1"/>
</dbReference>
<comment type="similarity">
    <text evidence="5">Belongs to the bacterial ribosomal protein bL25 family. CTC subfamily.</text>
</comment>
<dbReference type="CDD" id="cd00495">
    <property type="entry name" value="Ribosomal_L25_TL5_CTC"/>
    <property type="match status" value="1"/>
</dbReference>
<keyword evidence="1 5" id="KW-0699">rRNA-binding</keyword>
<dbReference type="InterPro" id="IPR029751">
    <property type="entry name" value="Ribosomal_L25_dom"/>
</dbReference>
<evidence type="ECO:0000313" key="9">
    <source>
        <dbReference type="EMBL" id="MBT0770556.1"/>
    </source>
</evidence>
<evidence type="ECO:0000256" key="4">
    <source>
        <dbReference type="ARBA" id="ARBA00023274"/>
    </source>
</evidence>
<name>A0ABS5THI4_9ACTN</name>
<gene>
    <name evidence="5" type="primary">rplY</name>
    <name evidence="5" type="synonym">ctc</name>
    <name evidence="9" type="ORF">KIH74_16550</name>
</gene>
<dbReference type="SUPFAM" id="SSF50715">
    <property type="entry name" value="Ribosomal protein L25-like"/>
    <property type="match status" value="1"/>
</dbReference>
<dbReference type="Proteomes" id="UP001197247">
    <property type="component" value="Unassembled WGS sequence"/>
</dbReference>
<evidence type="ECO:0000259" key="8">
    <source>
        <dbReference type="Pfam" id="PF14693"/>
    </source>
</evidence>
<organism evidence="9 10">
    <name type="scientific">Kineosporia corallincola</name>
    <dbReference type="NCBI Taxonomy" id="2835133"/>
    <lineage>
        <taxon>Bacteria</taxon>
        <taxon>Bacillati</taxon>
        <taxon>Actinomycetota</taxon>
        <taxon>Actinomycetes</taxon>
        <taxon>Kineosporiales</taxon>
        <taxon>Kineosporiaceae</taxon>
        <taxon>Kineosporia</taxon>
    </lineage>
</organism>
<dbReference type="Pfam" id="PF01386">
    <property type="entry name" value="Ribosomal_L25p"/>
    <property type="match status" value="1"/>
</dbReference>
<feature type="domain" description="Large ribosomal subunit protein bL25 L25" evidence="7">
    <location>
        <begin position="6"/>
        <end position="91"/>
    </location>
</feature>
<dbReference type="HAMAP" id="MF_01334">
    <property type="entry name" value="Ribosomal_bL25_CTC"/>
    <property type="match status" value="1"/>
</dbReference>
<dbReference type="InterPro" id="IPR020930">
    <property type="entry name" value="Ribosomal_uL5_bac-type"/>
</dbReference>
<sequence>MSEVKLSATPRNDFGKGAARRLRRDHQVPAVLYGHGTDPVHVALPGHATMLALKGNANALLTIEIEGKSQLALPKDVQRHPLKGTIEHVDLLIVRRGEKVTVEVPVHFTGDPAPGGLAQIETNSLSLEVEATAIPDGVEHSIEGLAPGTQVLAGQITLPSGASLAGDAEAIVLVVSDASRSSEDAPAEGDAEAPAEA</sequence>
<dbReference type="Gene3D" id="2.170.120.20">
    <property type="entry name" value="Ribosomal protein L25, beta domain"/>
    <property type="match status" value="1"/>
</dbReference>
<dbReference type="EMBL" id="JAHBAY010000006">
    <property type="protein sequence ID" value="MBT0770556.1"/>
    <property type="molecule type" value="Genomic_DNA"/>
</dbReference>
<evidence type="ECO:0000259" key="7">
    <source>
        <dbReference type="Pfam" id="PF01386"/>
    </source>
</evidence>
<keyword evidence="3 5" id="KW-0689">Ribosomal protein</keyword>
<dbReference type="PANTHER" id="PTHR33284">
    <property type="entry name" value="RIBOSOMAL PROTEIN L25/GLN-TRNA SYNTHETASE, ANTI-CODON-BINDING DOMAIN-CONTAINING PROTEIN"/>
    <property type="match status" value="1"/>
</dbReference>
<evidence type="ECO:0000256" key="1">
    <source>
        <dbReference type="ARBA" id="ARBA00022730"/>
    </source>
</evidence>
<dbReference type="PANTHER" id="PTHR33284:SF1">
    <property type="entry name" value="RIBOSOMAL PROTEIN L25_GLN-TRNA SYNTHETASE, ANTI-CODON-BINDING DOMAIN-CONTAINING PROTEIN"/>
    <property type="match status" value="1"/>
</dbReference>
<evidence type="ECO:0000256" key="5">
    <source>
        <dbReference type="HAMAP-Rule" id="MF_01334"/>
    </source>
</evidence>
<keyword evidence="4 5" id="KW-0687">Ribonucleoprotein</keyword>
<protein>
    <recommendedName>
        <fullName evidence="5">Large ribosomal subunit protein bL25</fullName>
    </recommendedName>
    <alternativeName>
        <fullName evidence="5">General stress protein CTC</fullName>
    </alternativeName>
</protein>
<dbReference type="InterPro" id="IPR020057">
    <property type="entry name" value="Ribosomal_bL25_b-dom"/>
</dbReference>